<sequence>MAVNIGDWLNLGDPTGGIEKISVVTEYQTLFPWLSVILKNIYVLTAVILFLMIFIAGIGMIVNAGNAEKQKESSKTLSSAVIGFVILFLSYWLIKIIEYLTGIQIFTFV</sequence>
<dbReference type="EMBL" id="LCEW01000038">
    <property type="protein sequence ID" value="KKS79246.1"/>
    <property type="molecule type" value="Genomic_DNA"/>
</dbReference>
<dbReference type="InterPro" id="IPR043993">
    <property type="entry name" value="T4SS_pilin"/>
</dbReference>
<accession>A0A0G1E899</accession>
<dbReference type="STRING" id="1618369.UV54_C0038G0003"/>
<evidence type="ECO:0000313" key="3">
    <source>
        <dbReference type="Proteomes" id="UP000034213"/>
    </source>
</evidence>
<evidence type="ECO:0000313" key="2">
    <source>
        <dbReference type="EMBL" id="KKS79246.1"/>
    </source>
</evidence>
<reference evidence="2 3" key="1">
    <citation type="journal article" date="2015" name="Nature">
        <title>rRNA introns, odd ribosomes, and small enigmatic genomes across a large radiation of phyla.</title>
        <authorList>
            <person name="Brown C.T."/>
            <person name="Hug L.A."/>
            <person name="Thomas B.C."/>
            <person name="Sharon I."/>
            <person name="Castelle C.J."/>
            <person name="Singh A."/>
            <person name="Wilkins M.J."/>
            <person name="Williams K.H."/>
            <person name="Banfield J.F."/>
        </authorList>
    </citation>
    <scope>NUCLEOTIDE SEQUENCE [LARGE SCALE GENOMIC DNA]</scope>
</reference>
<keyword evidence="1" id="KW-1133">Transmembrane helix</keyword>
<evidence type="ECO:0000256" key="1">
    <source>
        <dbReference type="SAM" id="Phobius"/>
    </source>
</evidence>
<protein>
    <submittedName>
        <fullName evidence="2">Uncharacterized protein</fullName>
    </submittedName>
</protein>
<dbReference type="AlphaFoldDB" id="A0A0G1E899"/>
<dbReference type="Proteomes" id="UP000034213">
    <property type="component" value="Unassembled WGS sequence"/>
</dbReference>
<keyword evidence="1" id="KW-0812">Transmembrane</keyword>
<proteinExistence type="predicted"/>
<organism evidence="2 3">
    <name type="scientific">Candidatus Beckwithbacteria bacterium GW2011_GWA2_43_10</name>
    <dbReference type="NCBI Taxonomy" id="1618369"/>
    <lineage>
        <taxon>Bacteria</taxon>
        <taxon>Candidatus Beckwithiibacteriota</taxon>
    </lineage>
</organism>
<comment type="caution">
    <text evidence="2">The sequence shown here is derived from an EMBL/GenBank/DDBJ whole genome shotgun (WGS) entry which is preliminary data.</text>
</comment>
<feature type="transmembrane region" description="Helical" evidence="1">
    <location>
        <begin position="41"/>
        <end position="64"/>
    </location>
</feature>
<gene>
    <name evidence="2" type="ORF">UV54_C0038G0003</name>
</gene>
<keyword evidence="1" id="KW-0472">Membrane</keyword>
<dbReference type="Pfam" id="PF18895">
    <property type="entry name" value="T4SS_pilin"/>
    <property type="match status" value="1"/>
</dbReference>
<name>A0A0G1E899_9BACT</name>